<gene>
    <name evidence="1" type="ORF">NCAV_1484</name>
</gene>
<sequence length="38" mass="4318">MSLKDFVTVARAFQLMRALFAEECTLSVEFLALLHDSN</sequence>
<name>A0A2K5ASM6_9ARCH</name>
<reference evidence="2" key="1">
    <citation type="submission" date="2018-01" db="EMBL/GenBank/DDBJ databases">
        <authorList>
            <person name="Kerou L M."/>
        </authorList>
    </citation>
    <scope>NUCLEOTIDE SEQUENCE [LARGE SCALE GENOMIC DNA]</scope>
    <source>
        <strain evidence="2">SCU2</strain>
    </source>
</reference>
<proteinExistence type="predicted"/>
<dbReference type="Proteomes" id="UP000236248">
    <property type="component" value="Chromosome NCAV"/>
</dbReference>
<organism evidence="1 2">
    <name type="scientific">Candidatus Nitrosocaldus cavascurensis</name>
    <dbReference type="NCBI Taxonomy" id="2058097"/>
    <lineage>
        <taxon>Archaea</taxon>
        <taxon>Nitrososphaerota</taxon>
        <taxon>Nitrososphaeria</taxon>
        <taxon>Candidatus Nitrosocaldales</taxon>
        <taxon>Candidatus Nitrosocaldaceae</taxon>
        <taxon>Candidatus Nitrosocaldus</taxon>
    </lineage>
</organism>
<evidence type="ECO:0000313" key="1">
    <source>
        <dbReference type="EMBL" id="SPC34650.1"/>
    </source>
</evidence>
<dbReference type="AlphaFoldDB" id="A0A2K5ASM6"/>
<accession>A0A2K5ASM6</accession>
<protein>
    <submittedName>
        <fullName evidence="1">Uncharacterized protein</fullName>
    </submittedName>
</protein>
<dbReference type="EMBL" id="LT981265">
    <property type="protein sequence ID" value="SPC34650.1"/>
    <property type="molecule type" value="Genomic_DNA"/>
</dbReference>
<dbReference type="KEGG" id="ncv:NCAV_1484"/>
<keyword evidence="2" id="KW-1185">Reference proteome</keyword>
<evidence type="ECO:0000313" key="2">
    <source>
        <dbReference type="Proteomes" id="UP000236248"/>
    </source>
</evidence>